<evidence type="ECO:0000256" key="6">
    <source>
        <dbReference type="ARBA" id="ARBA00015850"/>
    </source>
</evidence>
<evidence type="ECO:0000256" key="18">
    <source>
        <dbReference type="ARBA" id="ARBA00049504"/>
    </source>
</evidence>
<keyword evidence="11" id="KW-0460">Magnesium</keyword>
<feature type="transmembrane region" description="Helical" evidence="19">
    <location>
        <begin position="33"/>
        <end position="52"/>
    </location>
</feature>
<organism evidence="20">
    <name type="scientific">hydrothermal vent metagenome</name>
    <dbReference type="NCBI Taxonomy" id="652676"/>
    <lineage>
        <taxon>unclassified sequences</taxon>
        <taxon>metagenomes</taxon>
        <taxon>ecological metagenomes</taxon>
    </lineage>
</organism>
<evidence type="ECO:0000256" key="10">
    <source>
        <dbReference type="ARBA" id="ARBA00022692"/>
    </source>
</evidence>
<keyword evidence="7" id="KW-1003">Cell membrane</keyword>
<dbReference type="InterPro" id="IPR003805">
    <property type="entry name" value="CobS"/>
</dbReference>
<comment type="catalytic activity">
    <reaction evidence="18">
        <text>alpha-ribazole 5'-phosphate + adenosylcob(III)inamide-GDP = adenosylcob(III)alamin 5'-phosphate + GMP + H(+)</text>
        <dbReference type="Rhea" id="RHEA:23560"/>
        <dbReference type="ChEBI" id="CHEBI:15378"/>
        <dbReference type="ChEBI" id="CHEBI:57918"/>
        <dbReference type="ChEBI" id="CHEBI:58115"/>
        <dbReference type="ChEBI" id="CHEBI:60487"/>
        <dbReference type="ChEBI" id="CHEBI:60493"/>
        <dbReference type="EC" id="2.7.8.26"/>
    </reaction>
</comment>
<evidence type="ECO:0000256" key="16">
    <source>
        <dbReference type="ARBA" id="ARBA00032853"/>
    </source>
</evidence>
<sequence length="246" mass="25876">MIKPFLIALQLLTRLPIPNTGQASDWQIGQSSLYYPLVGLIIGGLLALAAWASAGSSDGVQAALLLIIWTLVTGALHLDGLADSADAWLGGYGDREKTLTIMKDPCAGPAGVTAILLVMITKYAALETLLAQTNYLALILIPALARSMLPLLLLSTRYVRSNGLGATIATNQPKDASRWVIISCVIFTVAAMGNAGLWLLMVLAAVFICLRSMMIKRIQGTTGDTMGAMIEISEAAALIALAAVLP</sequence>
<dbReference type="Pfam" id="PF02654">
    <property type="entry name" value="CobS"/>
    <property type="match status" value="1"/>
</dbReference>
<comment type="subcellular location">
    <subcellularLocation>
        <location evidence="2">Cell membrane</location>
        <topology evidence="2">Multi-pass membrane protein</topology>
    </subcellularLocation>
</comment>
<evidence type="ECO:0000256" key="11">
    <source>
        <dbReference type="ARBA" id="ARBA00022842"/>
    </source>
</evidence>
<evidence type="ECO:0000256" key="5">
    <source>
        <dbReference type="ARBA" id="ARBA00013200"/>
    </source>
</evidence>
<comment type="pathway">
    <text evidence="3">Cofactor biosynthesis; adenosylcobalamin biosynthesis; adenosylcobalamin from cob(II)yrinate a,c-diamide: step 7/7.</text>
</comment>
<dbReference type="GO" id="GO:0005886">
    <property type="term" value="C:plasma membrane"/>
    <property type="evidence" value="ECO:0007669"/>
    <property type="project" value="UniProtKB-SubCell"/>
</dbReference>
<keyword evidence="8" id="KW-0169">Cobalamin biosynthesis</keyword>
<comment type="cofactor">
    <cofactor evidence="1">
        <name>Mg(2+)</name>
        <dbReference type="ChEBI" id="CHEBI:18420"/>
    </cofactor>
</comment>
<evidence type="ECO:0000256" key="8">
    <source>
        <dbReference type="ARBA" id="ARBA00022573"/>
    </source>
</evidence>
<dbReference type="AlphaFoldDB" id="A0A3B1B9M4"/>
<dbReference type="NCBIfam" id="NF001278">
    <property type="entry name" value="PRK00235.1-5"/>
    <property type="match status" value="1"/>
</dbReference>
<evidence type="ECO:0000256" key="3">
    <source>
        <dbReference type="ARBA" id="ARBA00004663"/>
    </source>
</evidence>
<dbReference type="PANTHER" id="PTHR34148:SF1">
    <property type="entry name" value="ADENOSYLCOBINAMIDE-GDP RIBAZOLETRANSFERASE"/>
    <property type="match status" value="1"/>
</dbReference>
<dbReference type="NCBIfam" id="TIGR00317">
    <property type="entry name" value="cobS"/>
    <property type="match status" value="1"/>
</dbReference>
<accession>A0A3B1B9M4</accession>
<feature type="transmembrane region" description="Helical" evidence="19">
    <location>
        <begin position="59"/>
        <end position="78"/>
    </location>
</feature>
<feature type="transmembrane region" description="Helical" evidence="19">
    <location>
        <begin position="107"/>
        <end position="125"/>
    </location>
</feature>
<evidence type="ECO:0000256" key="17">
    <source>
        <dbReference type="ARBA" id="ARBA00048623"/>
    </source>
</evidence>
<evidence type="ECO:0000256" key="14">
    <source>
        <dbReference type="ARBA" id="ARBA00025228"/>
    </source>
</evidence>
<keyword evidence="9 20" id="KW-0808">Transferase</keyword>
<dbReference type="GO" id="GO:0009236">
    <property type="term" value="P:cobalamin biosynthetic process"/>
    <property type="evidence" value="ECO:0007669"/>
    <property type="project" value="UniProtKB-UniPathway"/>
</dbReference>
<proteinExistence type="inferred from homology"/>
<dbReference type="GO" id="GO:0051073">
    <property type="term" value="F:adenosylcobinamide-GDP ribazoletransferase activity"/>
    <property type="evidence" value="ECO:0007669"/>
    <property type="project" value="UniProtKB-EC"/>
</dbReference>
<dbReference type="HAMAP" id="MF_00719">
    <property type="entry name" value="CobS"/>
    <property type="match status" value="1"/>
</dbReference>
<comment type="similarity">
    <text evidence="4">Belongs to the CobS family.</text>
</comment>
<keyword evidence="10 19" id="KW-0812">Transmembrane</keyword>
<evidence type="ECO:0000256" key="2">
    <source>
        <dbReference type="ARBA" id="ARBA00004651"/>
    </source>
</evidence>
<evidence type="ECO:0000313" key="20">
    <source>
        <dbReference type="EMBL" id="VAX08653.1"/>
    </source>
</evidence>
<evidence type="ECO:0000256" key="15">
    <source>
        <dbReference type="ARBA" id="ARBA00032605"/>
    </source>
</evidence>
<comment type="function">
    <text evidence="14">Joins adenosylcobinamide-GDP and alpha-ribazole to generate adenosylcobalamin (Ado-cobalamin). Also synthesizes adenosylcobalamin 5'-phosphate from adenosylcobinamide-GDP and alpha-ribazole 5'-phosphate.</text>
</comment>
<name>A0A3B1B9M4_9ZZZZ</name>
<keyword evidence="13 19" id="KW-0472">Membrane</keyword>
<gene>
    <name evidence="20" type="ORF">MNBD_GAMMA26-2075</name>
</gene>
<keyword evidence="12 19" id="KW-1133">Transmembrane helix</keyword>
<evidence type="ECO:0000256" key="1">
    <source>
        <dbReference type="ARBA" id="ARBA00001946"/>
    </source>
</evidence>
<reference evidence="20" key="1">
    <citation type="submission" date="2018-06" db="EMBL/GenBank/DDBJ databases">
        <authorList>
            <person name="Zhirakovskaya E."/>
        </authorList>
    </citation>
    <scope>NUCLEOTIDE SEQUENCE</scope>
</reference>
<dbReference type="PANTHER" id="PTHR34148">
    <property type="entry name" value="ADENOSYLCOBINAMIDE-GDP RIBAZOLETRANSFERASE"/>
    <property type="match status" value="1"/>
</dbReference>
<dbReference type="EMBL" id="UOFX01000040">
    <property type="protein sequence ID" value="VAX08653.1"/>
    <property type="molecule type" value="Genomic_DNA"/>
</dbReference>
<feature type="transmembrane region" description="Helical" evidence="19">
    <location>
        <begin position="179"/>
        <end position="210"/>
    </location>
</feature>
<dbReference type="GO" id="GO:0008818">
    <property type="term" value="F:cobalamin 5'-phosphate synthase activity"/>
    <property type="evidence" value="ECO:0007669"/>
    <property type="project" value="InterPro"/>
</dbReference>
<protein>
    <recommendedName>
        <fullName evidence="6">Adenosylcobinamide-GDP ribazoletransferase</fullName>
        <ecNumber evidence="5">2.7.8.26</ecNumber>
    </recommendedName>
    <alternativeName>
        <fullName evidence="16">Cobalamin synthase</fullName>
    </alternativeName>
    <alternativeName>
        <fullName evidence="15">Cobalamin-5'-phosphate synthase</fullName>
    </alternativeName>
</protein>
<evidence type="ECO:0000256" key="9">
    <source>
        <dbReference type="ARBA" id="ARBA00022679"/>
    </source>
</evidence>
<evidence type="ECO:0000256" key="4">
    <source>
        <dbReference type="ARBA" id="ARBA00010561"/>
    </source>
</evidence>
<comment type="catalytic activity">
    <reaction evidence="17">
        <text>alpha-ribazole + adenosylcob(III)inamide-GDP = adenosylcob(III)alamin + GMP + H(+)</text>
        <dbReference type="Rhea" id="RHEA:16049"/>
        <dbReference type="ChEBI" id="CHEBI:10329"/>
        <dbReference type="ChEBI" id="CHEBI:15378"/>
        <dbReference type="ChEBI" id="CHEBI:18408"/>
        <dbReference type="ChEBI" id="CHEBI:58115"/>
        <dbReference type="ChEBI" id="CHEBI:60487"/>
        <dbReference type="EC" id="2.7.8.26"/>
    </reaction>
</comment>
<dbReference type="UniPathway" id="UPA00148">
    <property type="reaction ID" value="UER00238"/>
</dbReference>
<evidence type="ECO:0000256" key="12">
    <source>
        <dbReference type="ARBA" id="ARBA00022989"/>
    </source>
</evidence>
<dbReference type="EC" id="2.7.8.26" evidence="5"/>
<evidence type="ECO:0000256" key="7">
    <source>
        <dbReference type="ARBA" id="ARBA00022475"/>
    </source>
</evidence>
<evidence type="ECO:0000256" key="19">
    <source>
        <dbReference type="SAM" id="Phobius"/>
    </source>
</evidence>
<feature type="transmembrane region" description="Helical" evidence="19">
    <location>
        <begin position="137"/>
        <end position="159"/>
    </location>
</feature>
<evidence type="ECO:0000256" key="13">
    <source>
        <dbReference type="ARBA" id="ARBA00023136"/>
    </source>
</evidence>